<evidence type="ECO:0000313" key="6">
    <source>
        <dbReference type="EMBL" id="ESK85052.1"/>
    </source>
</evidence>
<dbReference type="SUPFAM" id="SSF50630">
    <property type="entry name" value="Acid proteases"/>
    <property type="match status" value="1"/>
</dbReference>
<keyword evidence="2" id="KW-0863">Zinc-finger</keyword>
<dbReference type="InterPro" id="IPR043128">
    <property type="entry name" value="Rev_trsase/Diguanyl_cyclase"/>
</dbReference>
<evidence type="ECO:0000259" key="5">
    <source>
        <dbReference type="PROSITE" id="PS50878"/>
    </source>
</evidence>
<evidence type="ECO:0000259" key="4">
    <source>
        <dbReference type="PROSITE" id="PS50158"/>
    </source>
</evidence>
<dbReference type="InterPro" id="IPR032567">
    <property type="entry name" value="RTL1-rel"/>
</dbReference>
<dbReference type="SUPFAM" id="SSF57756">
    <property type="entry name" value="Retrovirus zinc finger-like domains"/>
    <property type="match status" value="1"/>
</dbReference>
<dbReference type="CDD" id="cd00303">
    <property type="entry name" value="retropepsin_like"/>
    <property type="match status" value="1"/>
</dbReference>
<dbReference type="SUPFAM" id="SSF56672">
    <property type="entry name" value="DNA/RNA polymerases"/>
    <property type="match status" value="1"/>
</dbReference>
<reference evidence="6 7" key="1">
    <citation type="journal article" date="2014" name="BMC Genomics">
        <title>Genome and secretome analysis of the hemibiotrophic fungal pathogen, Moniliophthora roreri, which causes frosty pod rot disease of cacao: mechanisms of the biotrophic and necrotrophic phases.</title>
        <authorList>
            <person name="Meinhardt L.W."/>
            <person name="Costa G.G.L."/>
            <person name="Thomazella D.P.T."/>
            <person name="Teixeira P.J.P.L."/>
            <person name="Carazzolle M.F."/>
            <person name="Schuster S.C."/>
            <person name="Carlson J.E."/>
            <person name="Guiltinan M.J."/>
            <person name="Mieczkowski P."/>
            <person name="Farmer A."/>
            <person name="Ramaraj T."/>
            <person name="Crozier J."/>
            <person name="Davis R.E."/>
            <person name="Shao J."/>
            <person name="Melnick R.L."/>
            <person name="Pereira G.A.G."/>
            <person name="Bailey B.A."/>
        </authorList>
    </citation>
    <scope>NUCLEOTIDE SEQUENCE [LARGE SCALE GENOMIC DNA]</scope>
    <source>
        <strain evidence="6 7">MCA 2997</strain>
    </source>
</reference>
<dbReference type="Gene3D" id="2.40.70.10">
    <property type="entry name" value="Acid Proteases"/>
    <property type="match status" value="1"/>
</dbReference>
<dbReference type="Gene3D" id="4.10.60.10">
    <property type="entry name" value="Zinc finger, CCHC-type"/>
    <property type="match status" value="1"/>
</dbReference>
<dbReference type="SMART" id="SM00343">
    <property type="entry name" value="ZnF_C2HC"/>
    <property type="match status" value="1"/>
</dbReference>
<evidence type="ECO:0000256" key="3">
    <source>
        <dbReference type="SAM" id="MobiDB-lite"/>
    </source>
</evidence>
<evidence type="ECO:0008006" key="8">
    <source>
        <dbReference type="Google" id="ProtNLM"/>
    </source>
</evidence>
<dbReference type="InterPro" id="IPR043502">
    <property type="entry name" value="DNA/RNA_pol_sf"/>
</dbReference>
<feature type="domain" description="Reverse transcriptase" evidence="5">
    <location>
        <begin position="516"/>
        <end position="664"/>
    </location>
</feature>
<protein>
    <recommendedName>
        <fullName evidence="8">Reverse transcriptase-rnase h-integrase</fullName>
    </recommendedName>
</protein>
<name>V2WTZ6_MONRO</name>
<feature type="domain" description="CCHC-type" evidence="4">
    <location>
        <begin position="237"/>
        <end position="252"/>
    </location>
</feature>
<evidence type="ECO:0000313" key="7">
    <source>
        <dbReference type="Proteomes" id="UP000017559"/>
    </source>
</evidence>
<keyword evidence="2" id="KW-0862">Zinc</keyword>
<keyword evidence="7" id="KW-1185">Reference proteome</keyword>
<dbReference type="CDD" id="cd01647">
    <property type="entry name" value="RT_LTR"/>
    <property type="match status" value="1"/>
</dbReference>
<comment type="caution">
    <text evidence="6">The sequence shown here is derived from an EMBL/GenBank/DDBJ whole genome shotgun (WGS) entry which is preliminary data.</text>
</comment>
<keyword evidence="1" id="KW-0507">mRNA processing</keyword>
<proteinExistence type="predicted"/>
<dbReference type="InterPro" id="IPR021109">
    <property type="entry name" value="Peptidase_aspartic_dom_sf"/>
</dbReference>
<dbReference type="InterPro" id="IPR001878">
    <property type="entry name" value="Znf_CCHC"/>
</dbReference>
<sequence>MSGEQSSTPKRDQKPKTQEEMIISVASAVLEEKKKDKGVKVAAPEPFDGDRKETQRFLTKVEIYLCMHPTEYDTDEKKCLFFLSYLRGKDTQAWKQRNTDLIFNWKSGDEELKWNDLKAAFKKHYLPIDIKADAQLRIEEMKMGERADNYVNEFKVLADELGYDDEALAHIFRKGLPFVLADKILNQPQGRPSDLNGWFQMAADKKKRFEKKEATVNRLETGRLSEEDHQEYMKDGRCFRCAKQGHLSRDCPMKNSDKNVEKAVKKTPRDAYVKIQAMFKEYSHDEQKELLDIMEKEEKVGINGLLDSGAGGLFMAPETARRLQLPREQLPENIQVFNVDGTLNKVAWITHSVTATYRFGTKDLTDTFLLSGLGKEDVILGLPWLQKYNPDVNWKSGEVLFRPKQYIKIPRNKNIFGSKSEEEIIRRIDIRAKMLVSQTMAHQVEQKEQMFKTMVPKYLHGFKAQFEDKEAERFPISRHYDHAIELKPEFVAKDCKLYSLMVPEQQELDKFLDENLRKGYIRKSKSPNASPFFFIGKKEKGKLRPTQDYRRLNDGTIKNAYPLPLILDLIDKLHGATVFSKLDLCNRYNNVRIKDRDQWKAAFKTNRGLFKPTVMFFGLMNSPATFQAFMDDILSDFMAEGWCIVYMDDILIFSTNEQEHRERS</sequence>
<dbReference type="GO" id="GO:0003676">
    <property type="term" value="F:nucleic acid binding"/>
    <property type="evidence" value="ECO:0007669"/>
    <property type="project" value="InterPro"/>
</dbReference>
<feature type="compositionally biased region" description="Basic and acidic residues" evidence="3">
    <location>
        <begin position="9"/>
        <end position="19"/>
    </location>
</feature>
<dbReference type="Gene3D" id="3.10.10.10">
    <property type="entry name" value="HIV Type 1 Reverse Transcriptase, subunit A, domain 1"/>
    <property type="match status" value="1"/>
</dbReference>
<accession>V2WTZ6</accession>
<feature type="region of interest" description="Disordered" evidence="3">
    <location>
        <begin position="1"/>
        <end position="20"/>
    </location>
</feature>
<dbReference type="PANTHER" id="PTHR15503">
    <property type="entry name" value="LDOC1 RELATED"/>
    <property type="match status" value="1"/>
</dbReference>
<dbReference type="HOGENOM" id="CLU_000384_19_1_1"/>
<dbReference type="PROSITE" id="PS50878">
    <property type="entry name" value="RT_POL"/>
    <property type="match status" value="1"/>
</dbReference>
<dbReference type="EMBL" id="AWSO01001160">
    <property type="protein sequence ID" value="ESK85052.1"/>
    <property type="molecule type" value="Genomic_DNA"/>
</dbReference>
<dbReference type="PANTHER" id="PTHR15503:SF22">
    <property type="entry name" value="TRANSPOSON TY3-I GAG POLYPROTEIN"/>
    <property type="match status" value="1"/>
</dbReference>
<dbReference type="AlphaFoldDB" id="V2WTZ6"/>
<dbReference type="InterPro" id="IPR005162">
    <property type="entry name" value="Retrotrans_gag_dom"/>
</dbReference>
<evidence type="ECO:0000256" key="2">
    <source>
        <dbReference type="PROSITE-ProRule" id="PRU00047"/>
    </source>
</evidence>
<organism evidence="6 7">
    <name type="scientific">Moniliophthora roreri (strain MCA 2997)</name>
    <name type="common">Cocoa frosty pod rot fungus</name>
    <name type="synonym">Crinipellis roreri</name>
    <dbReference type="NCBI Taxonomy" id="1381753"/>
    <lineage>
        <taxon>Eukaryota</taxon>
        <taxon>Fungi</taxon>
        <taxon>Dikarya</taxon>
        <taxon>Basidiomycota</taxon>
        <taxon>Agaricomycotina</taxon>
        <taxon>Agaricomycetes</taxon>
        <taxon>Agaricomycetidae</taxon>
        <taxon>Agaricales</taxon>
        <taxon>Marasmiineae</taxon>
        <taxon>Marasmiaceae</taxon>
        <taxon>Moniliophthora</taxon>
    </lineage>
</organism>
<gene>
    <name evidence="6" type="ORF">Moror_15696</name>
</gene>
<dbReference type="Proteomes" id="UP000017559">
    <property type="component" value="Unassembled WGS sequence"/>
</dbReference>
<dbReference type="Pfam" id="PF00098">
    <property type="entry name" value="zf-CCHC"/>
    <property type="match status" value="1"/>
</dbReference>
<dbReference type="Pfam" id="PF00078">
    <property type="entry name" value="RVT_1"/>
    <property type="match status" value="1"/>
</dbReference>
<dbReference type="KEGG" id="mrr:Moror_15696"/>
<evidence type="ECO:0000256" key="1">
    <source>
        <dbReference type="ARBA" id="ARBA00022664"/>
    </source>
</evidence>
<dbReference type="Pfam" id="PF03732">
    <property type="entry name" value="Retrotrans_gag"/>
    <property type="match status" value="1"/>
</dbReference>
<dbReference type="PROSITE" id="PS50158">
    <property type="entry name" value="ZF_CCHC"/>
    <property type="match status" value="1"/>
</dbReference>
<dbReference type="Gene3D" id="3.30.70.270">
    <property type="match status" value="1"/>
</dbReference>
<dbReference type="OrthoDB" id="3206916at2759"/>
<dbReference type="GO" id="GO:0008270">
    <property type="term" value="F:zinc ion binding"/>
    <property type="evidence" value="ECO:0007669"/>
    <property type="project" value="UniProtKB-KW"/>
</dbReference>
<dbReference type="GO" id="GO:0006397">
    <property type="term" value="P:mRNA processing"/>
    <property type="evidence" value="ECO:0007669"/>
    <property type="project" value="UniProtKB-KW"/>
</dbReference>
<dbReference type="InterPro" id="IPR000477">
    <property type="entry name" value="RT_dom"/>
</dbReference>
<keyword evidence="2" id="KW-0479">Metal-binding</keyword>
<dbReference type="InterPro" id="IPR036875">
    <property type="entry name" value="Znf_CCHC_sf"/>
</dbReference>